<dbReference type="Proteomes" id="UP000826212">
    <property type="component" value="Chromosome"/>
</dbReference>
<proteinExistence type="predicted"/>
<accession>A0AC61NNP9</accession>
<gene>
    <name evidence="1" type="primary">gldM</name>
    <name evidence="1" type="ORF">K4L44_16480</name>
</gene>
<protein>
    <submittedName>
        <fullName evidence="1">Gliding motility protein GldM</fullName>
    </submittedName>
</protein>
<reference evidence="1" key="1">
    <citation type="submission" date="2021-08" db="EMBL/GenBank/DDBJ databases">
        <title>Novel anaerobic bacterium isolated from sea squirt in East Sea, Republic of Korea.</title>
        <authorList>
            <person name="Nguyen T.H."/>
            <person name="Li Z."/>
            <person name="Lee Y.-J."/>
            <person name="Ko J."/>
            <person name="Kim S.-G."/>
        </authorList>
    </citation>
    <scope>NUCLEOTIDE SEQUENCE</scope>
    <source>
        <strain evidence="1">KCTC 25031</strain>
    </source>
</reference>
<name>A0AC61NNP9_9BACT</name>
<organism evidence="1 2">
    <name type="scientific">Halosquirtibacter laminarini</name>
    <dbReference type="NCBI Taxonomy" id="3374600"/>
    <lineage>
        <taxon>Bacteria</taxon>
        <taxon>Pseudomonadati</taxon>
        <taxon>Bacteroidota</taxon>
        <taxon>Bacteroidia</taxon>
        <taxon>Marinilabiliales</taxon>
        <taxon>Prolixibacteraceae</taxon>
        <taxon>Halosquirtibacter</taxon>
    </lineage>
</organism>
<sequence length="514" mass="57131">MGAKFCAEAPRQKLIGVMYLVYTAMLALNVDKNVLNAFTTVDHGLEMTIQNFNAKNMQTYARFDQAAAVNPKKAGKYKVKADSIKSQTDRLVNHIQSLKEEIVCRADKKEKADFDHIEKKDDTHMAAEIMLLEKKGTVLKDMLTDYRENLVQLVQKDSALVSSLNKILDTSKPKRIEGELPQTWESSRFDGYPLIAVVTLMTKMQSDLRNAEADVINYLFKQIDAKSFKVNKLLAQVIPTSTYVLEGGTYESQIFLAAVDTTDYPTIAVNGKRLPVNDNGKAIFKAQANKPGDFSYNGKIRFKMPDGTYKNFPFKGAYQVARPTLTISPTKMNVFYKGVPNPVSISVPGVLPDQLEAKVTNGTIKKGSNGFEVYPKTAGSKSVVSVYANLPAGKKLMGKMDFRVKRVPDPIAEFLGKSNGIIATKGTLKSGLRINAVLKDFDFDLKFKVTSFVVSTSKQGFVVEKRSNSDRLTADQLKLMKGVTRGNRVYIENIMAHGDDGTDRRLPSLSVRIR</sequence>
<evidence type="ECO:0000313" key="1">
    <source>
        <dbReference type="EMBL" id="QZE14104.1"/>
    </source>
</evidence>
<evidence type="ECO:0000313" key="2">
    <source>
        <dbReference type="Proteomes" id="UP000826212"/>
    </source>
</evidence>
<dbReference type="EMBL" id="CP081303">
    <property type="protein sequence ID" value="QZE14104.1"/>
    <property type="molecule type" value="Genomic_DNA"/>
</dbReference>
<keyword evidence="2" id="KW-1185">Reference proteome</keyword>